<keyword evidence="7 8" id="KW-0472">Membrane</keyword>
<feature type="non-terminal residue" evidence="10">
    <location>
        <position position="289"/>
    </location>
</feature>
<keyword evidence="3" id="KW-0808">Transferase</keyword>
<dbReference type="PANTHER" id="PTHR48090">
    <property type="entry name" value="UNDECAPRENYL-PHOSPHATE 4-DEOXY-4-FORMAMIDO-L-ARABINOSE TRANSFERASE-RELATED"/>
    <property type="match status" value="1"/>
</dbReference>
<dbReference type="SUPFAM" id="SSF53448">
    <property type="entry name" value="Nucleotide-diphospho-sugar transferases"/>
    <property type="match status" value="1"/>
</dbReference>
<evidence type="ECO:0000313" key="11">
    <source>
        <dbReference type="Proteomes" id="UP000177982"/>
    </source>
</evidence>
<dbReference type="AlphaFoldDB" id="A0A1G2L2Q2"/>
<dbReference type="PANTHER" id="PTHR48090:SF3">
    <property type="entry name" value="UNDECAPRENYL-PHOSPHATE 4-DEOXY-4-FORMAMIDO-L-ARABINOSE TRANSFERASE"/>
    <property type="match status" value="1"/>
</dbReference>
<name>A0A1G2L2Q2_9BACT</name>
<organism evidence="10 11">
    <name type="scientific">Candidatus Sungbacteria bacterium RIFCSPLOWO2_01_FULL_47_10</name>
    <dbReference type="NCBI Taxonomy" id="1802276"/>
    <lineage>
        <taxon>Bacteria</taxon>
        <taxon>Candidatus Sungiibacteriota</taxon>
    </lineage>
</organism>
<evidence type="ECO:0000256" key="7">
    <source>
        <dbReference type="ARBA" id="ARBA00023136"/>
    </source>
</evidence>
<dbReference type="GO" id="GO:0009103">
    <property type="term" value="P:lipopolysaccharide biosynthetic process"/>
    <property type="evidence" value="ECO:0007669"/>
    <property type="project" value="UniProtKB-KW"/>
</dbReference>
<proteinExistence type="predicted"/>
<evidence type="ECO:0000256" key="5">
    <source>
        <dbReference type="ARBA" id="ARBA00022985"/>
    </source>
</evidence>
<dbReference type="GO" id="GO:0005886">
    <property type="term" value="C:plasma membrane"/>
    <property type="evidence" value="ECO:0007669"/>
    <property type="project" value="TreeGrafter"/>
</dbReference>
<evidence type="ECO:0000256" key="1">
    <source>
        <dbReference type="ARBA" id="ARBA00022475"/>
    </source>
</evidence>
<dbReference type="GO" id="GO:0016757">
    <property type="term" value="F:glycosyltransferase activity"/>
    <property type="evidence" value="ECO:0007669"/>
    <property type="project" value="UniProtKB-KW"/>
</dbReference>
<dbReference type="InterPro" id="IPR050256">
    <property type="entry name" value="Glycosyltransferase_2"/>
</dbReference>
<evidence type="ECO:0000256" key="8">
    <source>
        <dbReference type="SAM" id="Phobius"/>
    </source>
</evidence>
<dbReference type="CDD" id="cd04187">
    <property type="entry name" value="DPM1_like_bac"/>
    <property type="match status" value="1"/>
</dbReference>
<gene>
    <name evidence="10" type="ORF">A2934_01890</name>
</gene>
<comment type="caution">
    <text evidence="10">The sequence shown here is derived from an EMBL/GenBank/DDBJ whole genome shotgun (WGS) entry which is preliminary data.</text>
</comment>
<dbReference type="Pfam" id="PF00535">
    <property type="entry name" value="Glycos_transf_2"/>
    <property type="match status" value="1"/>
</dbReference>
<feature type="transmembrane region" description="Helical" evidence="8">
    <location>
        <begin position="229"/>
        <end position="251"/>
    </location>
</feature>
<evidence type="ECO:0000256" key="2">
    <source>
        <dbReference type="ARBA" id="ARBA00022676"/>
    </source>
</evidence>
<evidence type="ECO:0000259" key="9">
    <source>
        <dbReference type="Pfam" id="PF00535"/>
    </source>
</evidence>
<evidence type="ECO:0000313" key="10">
    <source>
        <dbReference type="EMBL" id="OHA05935.1"/>
    </source>
</evidence>
<dbReference type="InterPro" id="IPR001173">
    <property type="entry name" value="Glyco_trans_2-like"/>
</dbReference>
<keyword evidence="2" id="KW-0328">Glycosyltransferase</keyword>
<dbReference type="InterPro" id="IPR029044">
    <property type="entry name" value="Nucleotide-diphossugar_trans"/>
</dbReference>
<accession>A0A1G2L2Q2</accession>
<dbReference type="EMBL" id="MHQO01000041">
    <property type="protein sequence ID" value="OHA05935.1"/>
    <property type="molecule type" value="Genomic_DNA"/>
</dbReference>
<evidence type="ECO:0000256" key="3">
    <source>
        <dbReference type="ARBA" id="ARBA00022679"/>
    </source>
</evidence>
<dbReference type="Gene3D" id="3.90.550.10">
    <property type="entry name" value="Spore Coat Polysaccharide Biosynthesis Protein SpsA, Chain A"/>
    <property type="match status" value="1"/>
</dbReference>
<evidence type="ECO:0000256" key="6">
    <source>
        <dbReference type="ARBA" id="ARBA00022989"/>
    </source>
</evidence>
<feature type="domain" description="Glycosyltransferase 2-like" evidence="9">
    <location>
        <begin position="3"/>
        <end position="160"/>
    </location>
</feature>
<reference evidence="10 11" key="1">
    <citation type="journal article" date="2016" name="Nat. Commun.">
        <title>Thousands of microbial genomes shed light on interconnected biogeochemical processes in an aquifer system.</title>
        <authorList>
            <person name="Anantharaman K."/>
            <person name="Brown C.T."/>
            <person name="Hug L.A."/>
            <person name="Sharon I."/>
            <person name="Castelle C.J."/>
            <person name="Probst A.J."/>
            <person name="Thomas B.C."/>
            <person name="Singh A."/>
            <person name="Wilkins M.J."/>
            <person name="Karaoz U."/>
            <person name="Brodie E.L."/>
            <person name="Williams K.H."/>
            <person name="Hubbard S.S."/>
            <person name="Banfield J.F."/>
        </authorList>
    </citation>
    <scope>NUCLEOTIDE SEQUENCE [LARGE SCALE GENOMIC DNA]</scope>
</reference>
<feature type="transmembrane region" description="Helical" evidence="8">
    <location>
        <begin position="263"/>
        <end position="285"/>
    </location>
</feature>
<dbReference type="Proteomes" id="UP000177982">
    <property type="component" value="Unassembled WGS sequence"/>
</dbReference>
<keyword evidence="1" id="KW-1003">Cell membrane</keyword>
<keyword evidence="6 8" id="KW-1133">Transmembrane helix</keyword>
<keyword evidence="4 8" id="KW-0812">Transmembrane</keyword>
<sequence length="289" mass="32076">MLSIVIPVFNEEKNVAELHRELVSALKKNGKGGSHEIIFVNDGSTDGTLAELKKLAGVKIISFTTNFGQTPAFDAGFKAAKGDIVVSMDGDLQNDPADIPSLLKKLDEGYDVVCGWRHPRNDSGSKVFVSYGARFLRRILLGDTLHDAGCSLRVYRKHCLEGLDLYSEMHRFIPSILASRGWRVAEIPTHHRARKFGVTKYNWARSIKGFTDMVTLWFWYRFRARPVHLFGGGGLLLFGAGFILAIGVFVARIFFGVSLSDKIWPLVSIFLMLSGIQLFVTGLLADIAI</sequence>
<keyword evidence="5" id="KW-0448">Lipopolysaccharide biosynthesis</keyword>
<evidence type="ECO:0000256" key="4">
    <source>
        <dbReference type="ARBA" id="ARBA00022692"/>
    </source>
</evidence>
<protein>
    <recommendedName>
        <fullName evidence="9">Glycosyltransferase 2-like domain-containing protein</fullName>
    </recommendedName>
</protein>